<keyword evidence="2" id="KW-0805">Transcription regulation</keyword>
<gene>
    <name evidence="7" type="ORF">Gohar_026897</name>
</gene>
<dbReference type="Pfam" id="PF00319">
    <property type="entry name" value="SRF-TF"/>
    <property type="match status" value="1"/>
</dbReference>
<dbReference type="Gene3D" id="3.40.1810.10">
    <property type="entry name" value="Transcription factor, MADS-box"/>
    <property type="match status" value="1"/>
</dbReference>
<organism evidence="7 8">
    <name type="scientific">Gossypium harknessii</name>
    <dbReference type="NCBI Taxonomy" id="34285"/>
    <lineage>
        <taxon>Eukaryota</taxon>
        <taxon>Viridiplantae</taxon>
        <taxon>Streptophyta</taxon>
        <taxon>Embryophyta</taxon>
        <taxon>Tracheophyta</taxon>
        <taxon>Spermatophyta</taxon>
        <taxon>Magnoliopsida</taxon>
        <taxon>eudicotyledons</taxon>
        <taxon>Gunneridae</taxon>
        <taxon>Pentapetalae</taxon>
        <taxon>rosids</taxon>
        <taxon>malvids</taxon>
        <taxon>Malvales</taxon>
        <taxon>Malvaceae</taxon>
        <taxon>Malvoideae</taxon>
        <taxon>Gossypium</taxon>
    </lineage>
</organism>
<proteinExistence type="predicted"/>
<dbReference type="AlphaFoldDB" id="A0A7J9HT06"/>
<evidence type="ECO:0000256" key="2">
    <source>
        <dbReference type="ARBA" id="ARBA00023015"/>
    </source>
</evidence>
<dbReference type="OrthoDB" id="985151at2759"/>
<sequence length="59" mass="6442">KISKISTLCGGEIVFVIFSPTGKPYSVGHPSVQSAAKQFLNQNQPLNETIYAPFEAFLK</sequence>
<reference evidence="7 8" key="1">
    <citation type="journal article" date="2019" name="Genome Biol. Evol.">
        <title>Insights into the evolution of the New World diploid cottons (Gossypium, subgenus Houzingenia) based on genome sequencing.</title>
        <authorList>
            <person name="Grover C.E."/>
            <person name="Arick M.A. 2nd"/>
            <person name="Thrash A."/>
            <person name="Conover J.L."/>
            <person name="Sanders W.S."/>
            <person name="Peterson D.G."/>
            <person name="Frelichowski J.E."/>
            <person name="Scheffler J.A."/>
            <person name="Scheffler B.E."/>
            <person name="Wendel J.F."/>
        </authorList>
    </citation>
    <scope>NUCLEOTIDE SEQUENCE [LARGE SCALE GENOMIC DNA]</scope>
    <source>
        <strain evidence="7">0</strain>
        <tissue evidence="7">Leaf</tissue>
    </source>
</reference>
<evidence type="ECO:0000256" key="3">
    <source>
        <dbReference type="ARBA" id="ARBA00023125"/>
    </source>
</evidence>
<dbReference type="GO" id="GO:0003677">
    <property type="term" value="F:DNA binding"/>
    <property type="evidence" value="ECO:0007669"/>
    <property type="project" value="UniProtKB-KW"/>
</dbReference>
<keyword evidence="3" id="KW-0238">DNA-binding</keyword>
<feature type="non-terminal residue" evidence="7">
    <location>
        <position position="59"/>
    </location>
</feature>
<dbReference type="SUPFAM" id="SSF55455">
    <property type="entry name" value="SRF-like"/>
    <property type="match status" value="1"/>
</dbReference>
<dbReference type="InterPro" id="IPR036879">
    <property type="entry name" value="TF_MADSbox_sf"/>
</dbReference>
<comment type="subcellular location">
    <subcellularLocation>
        <location evidence="1">Nucleus</location>
    </subcellularLocation>
</comment>
<evidence type="ECO:0000256" key="1">
    <source>
        <dbReference type="ARBA" id="ARBA00004123"/>
    </source>
</evidence>
<protein>
    <recommendedName>
        <fullName evidence="6">MADS-box domain-containing protein</fullName>
    </recommendedName>
</protein>
<dbReference type="EMBL" id="JABFAD010000011">
    <property type="protein sequence ID" value="MBA0813001.1"/>
    <property type="molecule type" value="Genomic_DNA"/>
</dbReference>
<keyword evidence="8" id="KW-1185">Reference proteome</keyword>
<dbReference type="PROSITE" id="PS50066">
    <property type="entry name" value="MADS_BOX_2"/>
    <property type="match status" value="1"/>
</dbReference>
<evidence type="ECO:0000313" key="8">
    <source>
        <dbReference type="Proteomes" id="UP000593560"/>
    </source>
</evidence>
<dbReference type="InterPro" id="IPR002100">
    <property type="entry name" value="TF_MADSbox"/>
</dbReference>
<comment type="caution">
    <text evidence="7">The sequence shown here is derived from an EMBL/GenBank/DDBJ whole genome shotgun (WGS) entry which is preliminary data.</text>
</comment>
<feature type="non-terminal residue" evidence="7">
    <location>
        <position position="1"/>
    </location>
</feature>
<name>A0A7J9HT06_9ROSI</name>
<dbReference type="Proteomes" id="UP000593560">
    <property type="component" value="Unassembled WGS sequence"/>
</dbReference>
<evidence type="ECO:0000256" key="5">
    <source>
        <dbReference type="ARBA" id="ARBA00023242"/>
    </source>
</evidence>
<dbReference type="GO" id="GO:0005634">
    <property type="term" value="C:nucleus"/>
    <property type="evidence" value="ECO:0007669"/>
    <property type="project" value="UniProtKB-SubCell"/>
</dbReference>
<evidence type="ECO:0000259" key="6">
    <source>
        <dbReference type="PROSITE" id="PS50066"/>
    </source>
</evidence>
<feature type="domain" description="MADS-box" evidence="6">
    <location>
        <begin position="1"/>
        <end position="31"/>
    </location>
</feature>
<keyword evidence="5" id="KW-0539">Nucleus</keyword>
<keyword evidence="4" id="KW-0804">Transcription</keyword>
<dbReference type="GO" id="GO:0046983">
    <property type="term" value="F:protein dimerization activity"/>
    <property type="evidence" value="ECO:0007669"/>
    <property type="project" value="InterPro"/>
</dbReference>
<accession>A0A7J9HT06</accession>
<evidence type="ECO:0000256" key="4">
    <source>
        <dbReference type="ARBA" id="ARBA00023163"/>
    </source>
</evidence>
<evidence type="ECO:0000313" key="7">
    <source>
        <dbReference type="EMBL" id="MBA0813001.1"/>
    </source>
</evidence>